<feature type="non-terminal residue" evidence="1">
    <location>
        <position position="74"/>
    </location>
</feature>
<accession>A0ABN9H6J4</accession>
<evidence type="ECO:0000313" key="2">
    <source>
        <dbReference type="Proteomes" id="UP001162483"/>
    </source>
</evidence>
<gene>
    <name evidence="1" type="ORF">SPARVUS_LOCUS15479034</name>
</gene>
<evidence type="ECO:0008006" key="3">
    <source>
        <dbReference type="Google" id="ProtNLM"/>
    </source>
</evidence>
<proteinExistence type="predicted"/>
<protein>
    <recommendedName>
        <fullName evidence="3">Secreted protein</fullName>
    </recommendedName>
</protein>
<organism evidence="1 2">
    <name type="scientific">Staurois parvus</name>
    <dbReference type="NCBI Taxonomy" id="386267"/>
    <lineage>
        <taxon>Eukaryota</taxon>
        <taxon>Metazoa</taxon>
        <taxon>Chordata</taxon>
        <taxon>Craniata</taxon>
        <taxon>Vertebrata</taxon>
        <taxon>Euteleostomi</taxon>
        <taxon>Amphibia</taxon>
        <taxon>Batrachia</taxon>
        <taxon>Anura</taxon>
        <taxon>Neobatrachia</taxon>
        <taxon>Ranoidea</taxon>
        <taxon>Ranidae</taxon>
        <taxon>Staurois</taxon>
    </lineage>
</organism>
<reference evidence="1" key="1">
    <citation type="submission" date="2023-05" db="EMBL/GenBank/DDBJ databases">
        <authorList>
            <person name="Stuckert A."/>
        </authorList>
    </citation>
    <scope>NUCLEOTIDE SEQUENCE</scope>
</reference>
<evidence type="ECO:0000313" key="1">
    <source>
        <dbReference type="EMBL" id="CAI9616944.1"/>
    </source>
</evidence>
<keyword evidence="2" id="KW-1185">Reference proteome</keyword>
<comment type="caution">
    <text evidence="1">The sequence shown here is derived from an EMBL/GenBank/DDBJ whole genome shotgun (WGS) entry which is preliminary data.</text>
</comment>
<sequence length="74" mass="8651">MHFSVFFLRTEMHSGAYLMCLTTFQYSSGQKKMQPVLFFLQPKRTGTASTDVNYDNHITYFLCILDAEKKKLKC</sequence>
<name>A0ABN9H6J4_9NEOB</name>
<dbReference type="Proteomes" id="UP001162483">
    <property type="component" value="Unassembled WGS sequence"/>
</dbReference>
<dbReference type="EMBL" id="CATNWA010020147">
    <property type="protein sequence ID" value="CAI9616944.1"/>
    <property type="molecule type" value="Genomic_DNA"/>
</dbReference>